<dbReference type="Proteomes" id="UP000615026">
    <property type="component" value="Unassembled WGS sequence"/>
</dbReference>
<protein>
    <submittedName>
        <fullName evidence="1">Uncharacterized protein</fullName>
    </submittedName>
</protein>
<keyword evidence="2" id="KW-1185">Reference proteome</keyword>
<dbReference type="AlphaFoldDB" id="A0A928ZRX2"/>
<gene>
    <name evidence="1" type="ORF">IQ260_11000</name>
</gene>
<proteinExistence type="predicted"/>
<reference evidence="1" key="1">
    <citation type="submission" date="2020-10" db="EMBL/GenBank/DDBJ databases">
        <authorList>
            <person name="Castelo-Branco R."/>
            <person name="Eusebio N."/>
            <person name="Adriana R."/>
            <person name="Vieira A."/>
            <person name="Brugerolle De Fraissinette N."/>
            <person name="Rezende De Castro R."/>
            <person name="Schneider M.P."/>
            <person name="Vasconcelos V."/>
            <person name="Leao P.N."/>
        </authorList>
    </citation>
    <scope>NUCLEOTIDE SEQUENCE</scope>
    <source>
        <strain evidence="1">LEGE 11479</strain>
    </source>
</reference>
<evidence type="ECO:0000313" key="1">
    <source>
        <dbReference type="EMBL" id="MBE9067183.1"/>
    </source>
</evidence>
<accession>A0A928ZRX2</accession>
<sequence>MNSTQADVTPHVRQNIEPHRGGHYTAQQIAEAHNVSDSTIRNRWFEWIGKVAPSELLKDKEGYTELGRTLFEEFANIQVCESPKERLRQRDSWVEQARVRYSAEWESAGIFEGELVPEEVSQVLALRNTQTSNLQTSVAAQLANIEAMIDQANTAELNLSEADIQAAAARGQQRAIALYQAEMQAELQTTNLLRQRRMGGDSNG</sequence>
<evidence type="ECO:0000313" key="2">
    <source>
        <dbReference type="Proteomes" id="UP000615026"/>
    </source>
</evidence>
<dbReference type="RefSeq" id="WP_193993150.1">
    <property type="nucleotide sequence ID" value="NZ_JADEXP010000080.1"/>
</dbReference>
<organism evidence="1 2">
    <name type="scientific">Leptolyngbya cf. ectocarpi LEGE 11479</name>
    <dbReference type="NCBI Taxonomy" id="1828722"/>
    <lineage>
        <taxon>Bacteria</taxon>
        <taxon>Bacillati</taxon>
        <taxon>Cyanobacteriota</taxon>
        <taxon>Cyanophyceae</taxon>
        <taxon>Leptolyngbyales</taxon>
        <taxon>Leptolyngbyaceae</taxon>
        <taxon>Leptolyngbya group</taxon>
        <taxon>Leptolyngbya</taxon>
    </lineage>
</organism>
<dbReference type="EMBL" id="JADEXP010000080">
    <property type="protein sequence ID" value="MBE9067183.1"/>
    <property type="molecule type" value="Genomic_DNA"/>
</dbReference>
<name>A0A928ZRX2_LEPEC</name>
<comment type="caution">
    <text evidence="1">The sequence shown here is derived from an EMBL/GenBank/DDBJ whole genome shotgun (WGS) entry which is preliminary data.</text>
</comment>